<proteinExistence type="predicted"/>
<keyword evidence="1" id="KW-0812">Transmembrane</keyword>
<name>A0ABX3NNB3_9BACT</name>
<dbReference type="PANTHER" id="PTHR30273">
    <property type="entry name" value="PERIPLASMIC SIGNAL SENSOR AND SIGMA FACTOR ACTIVATOR FECR-RELATED"/>
    <property type="match status" value="1"/>
</dbReference>
<keyword evidence="1" id="KW-0472">Membrane</keyword>
<dbReference type="InterPro" id="IPR006860">
    <property type="entry name" value="FecR"/>
</dbReference>
<dbReference type="EMBL" id="LWBO01000077">
    <property type="protein sequence ID" value="OQP40364.1"/>
    <property type="molecule type" value="Genomic_DNA"/>
</dbReference>
<comment type="caution">
    <text evidence="4">The sequence shown here is derived from an EMBL/GenBank/DDBJ whole genome shotgun (WGS) entry which is preliminary data.</text>
</comment>
<accession>A0ABX3NNB3</accession>
<sequence length="412" mass="47098">MEEGINNWATLLKKYLRNNITQEAIEEMERQMEASPIKRQQFQEFTDPDVFFNQLREMHKIDKKKAWQELQAKLPFLHQPTVVINNRSTFSWKVGVKIQSIYRWMADIYKRSIYRWVVRIAAAIIIVVIGNWVFVSVFKNQGFPIKKNSYAVMPNGDEVNLENVSNGTLYKTAGYQINYTNQKLVISMNGAMLNKKLVDKIAVVTAAGKKILVRFSDGTEVQLNTQSSISAPICFRNGRDVVLTGEGYFMVAKNHDVPFVVSLKSKLKVIAEGTTFNICSYENQKVTTTLFEGRVIMKSGSDSILLKEGEQAETINNKKIKAVKNPDLAQAAAWRKGDFYFKNMPIRDVMIEIGRWYGYDVEFSDQGFENELASGKYERNSNIDSLTKALEIFNHININKVGRKLIISPAKK</sequence>
<evidence type="ECO:0000256" key="1">
    <source>
        <dbReference type="SAM" id="Phobius"/>
    </source>
</evidence>
<dbReference type="Gene3D" id="2.60.120.1440">
    <property type="match status" value="1"/>
</dbReference>
<dbReference type="InterPro" id="IPR012373">
    <property type="entry name" value="Ferrdict_sens_TM"/>
</dbReference>
<gene>
    <name evidence="4" type="ORF">A4D02_15725</name>
</gene>
<organism evidence="4 5">
    <name type="scientific">Niastella koreensis</name>
    <dbReference type="NCBI Taxonomy" id="354356"/>
    <lineage>
        <taxon>Bacteria</taxon>
        <taxon>Pseudomonadati</taxon>
        <taxon>Bacteroidota</taxon>
        <taxon>Chitinophagia</taxon>
        <taxon>Chitinophagales</taxon>
        <taxon>Chitinophagaceae</taxon>
        <taxon>Niastella</taxon>
    </lineage>
</organism>
<feature type="domain" description="FecR protein" evidence="2">
    <location>
        <begin position="203"/>
        <end position="295"/>
    </location>
</feature>
<evidence type="ECO:0000313" key="4">
    <source>
        <dbReference type="EMBL" id="OQP40364.1"/>
    </source>
</evidence>
<reference evidence="4 5" key="1">
    <citation type="submission" date="2016-04" db="EMBL/GenBank/DDBJ databases">
        <authorList>
            <person name="Chen L."/>
            <person name="Zhuang W."/>
            <person name="Wang G."/>
        </authorList>
    </citation>
    <scope>NUCLEOTIDE SEQUENCE [LARGE SCALE GENOMIC DNA]</scope>
    <source>
        <strain evidence="5">GR20</strain>
    </source>
</reference>
<feature type="domain" description="Protein FecR C-terminal" evidence="3">
    <location>
        <begin position="338"/>
        <end position="407"/>
    </location>
</feature>
<keyword evidence="5" id="KW-1185">Reference proteome</keyword>
<evidence type="ECO:0000259" key="3">
    <source>
        <dbReference type="Pfam" id="PF16344"/>
    </source>
</evidence>
<evidence type="ECO:0000313" key="5">
    <source>
        <dbReference type="Proteomes" id="UP000192277"/>
    </source>
</evidence>
<protein>
    <recommendedName>
        <fullName evidence="6">Anti-FecI sigma factor, FecR</fullName>
    </recommendedName>
</protein>
<dbReference type="InterPro" id="IPR032508">
    <property type="entry name" value="FecR_C"/>
</dbReference>
<dbReference type="RefSeq" id="WP_014217741.1">
    <property type="nucleotide sequence ID" value="NZ_LWBO01000077.1"/>
</dbReference>
<keyword evidence="1" id="KW-1133">Transmembrane helix</keyword>
<evidence type="ECO:0000259" key="2">
    <source>
        <dbReference type="Pfam" id="PF04773"/>
    </source>
</evidence>
<dbReference type="Gene3D" id="3.55.50.30">
    <property type="match status" value="1"/>
</dbReference>
<dbReference type="Pfam" id="PF16344">
    <property type="entry name" value="FecR_C"/>
    <property type="match status" value="1"/>
</dbReference>
<dbReference type="Pfam" id="PF04773">
    <property type="entry name" value="FecR"/>
    <property type="match status" value="1"/>
</dbReference>
<evidence type="ECO:0008006" key="6">
    <source>
        <dbReference type="Google" id="ProtNLM"/>
    </source>
</evidence>
<dbReference type="PANTHER" id="PTHR30273:SF2">
    <property type="entry name" value="PROTEIN FECR"/>
    <property type="match status" value="1"/>
</dbReference>
<dbReference type="Proteomes" id="UP000192277">
    <property type="component" value="Unassembled WGS sequence"/>
</dbReference>
<feature type="transmembrane region" description="Helical" evidence="1">
    <location>
        <begin position="113"/>
        <end position="134"/>
    </location>
</feature>